<comment type="caution">
    <text evidence="1">The sequence shown here is derived from an EMBL/GenBank/DDBJ whole genome shotgun (WGS) entry which is preliminary data.</text>
</comment>
<dbReference type="Proteomes" id="UP001243403">
    <property type="component" value="Unassembled WGS sequence"/>
</dbReference>
<accession>A0ABT6V924</accession>
<evidence type="ECO:0000313" key="2">
    <source>
        <dbReference type="Proteomes" id="UP001243403"/>
    </source>
</evidence>
<gene>
    <name evidence="1" type="ORF">QLS65_07390</name>
</gene>
<dbReference type="RefSeq" id="WP_282716313.1">
    <property type="nucleotide sequence ID" value="NZ_JASCRZ010000002.1"/>
</dbReference>
<dbReference type="InterPro" id="IPR049197">
    <property type="entry name" value="DUF6864"/>
</dbReference>
<keyword evidence="2" id="KW-1185">Reference proteome</keyword>
<dbReference type="Pfam" id="PF21732">
    <property type="entry name" value="DUF6864"/>
    <property type="match status" value="1"/>
</dbReference>
<proteinExistence type="predicted"/>
<evidence type="ECO:0000313" key="1">
    <source>
        <dbReference type="EMBL" id="MDI5894714.1"/>
    </source>
</evidence>
<name>A0ABT6V924_9FLAO</name>
<protein>
    <submittedName>
        <fullName evidence="1">Uncharacterized protein</fullName>
    </submittedName>
</protein>
<organism evidence="1 2">
    <name type="scientific">Flavobacterium algoritolerans</name>
    <dbReference type="NCBI Taxonomy" id="3041254"/>
    <lineage>
        <taxon>Bacteria</taxon>
        <taxon>Pseudomonadati</taxon>
        <taxon>Bacteroidota</taxon>
        <taxon>Flavobacteriia</taxon>
        <taxon>Flavobacteriales</taxon>
        <taxon>Flavobacteriaceae</taxon>
        <taxon>Flavobacterium</taxon>
    </lineage>
</organism>
<reference evidence="1 2" key="1">
    <citation type="submission" date="2023-04" db="EMBL/GenBank/DDBJ databases">
        <title>Two novel species of Flavobacterium.</title>
        <authorList>
            <person name="Liu Q."/>
            <person name="Xin Y.-H."/>
        </authorList>
    </citation>
    <scope>NUCLEOTIDE SEQUENCE [LARGE SCALE GENOMIC DNA]</scope>
    <source>
        <strain evidence="1 2">LB1P51</strain>
    </source>
</reference>
<dbReference type="EMBL" id="JASCRZ010000002">
    <property type="protein sequence ID" value="MDI5894714.1"/>
    <property type="molecule type" value="Genomic_DNA"/>
</dbReference>
<sequence length="121" mass="13753">MEIKLGEYTLVHSGLVIQIDSLPITVKLTDEIEGDYTFIFNFSADTNEKGVISRFVTIDTHTLQINFLNFNNIQNGGSTNPIDVGTLRQKPLFLSYRIFDLPNCGKTIQFNFYIKEVKDGK</sequence>